<dbReference type="Gene3D" id="3.10.180.10">
    <property type="entry name" value="2,3-Dihydroxybiphenyl 1,2-Dioxygenase, domain 1"/>
    <property type="match status" value="1"/>
</dbReference>
<protein>
    <submittedName>
        <fullName evidence="2">VOC family protein</fullName>
    </submittedName>
</protein>
<evidence type="ECO:0000313" key="2">
    <source>
        <dbReference type="EMBL" id="RRG19710.1"/>
    </source>
</evidence>
<evidence type="ECO:0000259" key="1">
    <source>
        <dbReference type="PROSITE" id="PS51819"/>
    </source>
</evidence>
<gene>
    <name evidence="2" type="ORF">DWB61_14255</name>
</gene>
<name>A0A425XY40_9BACT</name>
<dbReference type="Pfam" id="PF00903">
    <property type="entry name" value="Glyoxalase"/>
    <property type="match status" value="1"/>
</dbReference>
<organism evidence="2 3">
    <name type="scientific">Ancylomarina euxinus</name>
    <dbReference type="NCBI Taxonomy" id="2283627"/>
    <lineage>
        <taxon>Bacteria</taxon>
        <taxon>Pseudomonadati</taxon>
        <taxon>Bacteroidota</taxon>
        <taxon>Bacteroidia</taxon>
        <taxon>Marinilabiliales</taxon>
        <taxon>Marinifilaceae</taxon>
        <taxon>Ancylomarina</taxon>
    </lineage>
</organism>
<proteinExistence type="predicted"/>
<dbReference type="RefSeq" id="WP_125031559.1">
    <property type="nucleotide sequence ID" value="NZ_JAPXVP010000016.1"/>
</dbReference>
<keyword evidence="3" id="KW-1185">Reference proteome</keyword>
<dbReference type="InterPro" id="IPR029068">
    <property type="entry name" value="Glyas_Bleomycin-R_OHBP_Dase"/>
</dbReference>
<accession>A0A425XY40</accession>
<reference evidence="2 3" key="1">
    <citation type="submission" date="2018-07" db="EMBL/GenBank/DDBJ databases">
        <title>Draft genome sequence of Ancylomarina sp. M1P.</title>
        <authorList>
            <person name="Yadav S."/>
            <person name="Villanueva L."/>
            <person name="Damste J.S.S."/>
        </authorList>
    </citation>
    <scope>NUCLEOTIDE SEQUENCE [LARGE SCALE GENOMIC DNA]</scope>
    <source>
        <strain evidence="2 3">M1P</strain>
    </source>
</reference>
<comment type="caution">
    <text evidence="2">The sequence shown here is derived from an EMBL/GenBank/DDBJ whole genome shotgun (WGS) entry which is preliminary data.</text>
</comment>
<dbReference type="InterPro" id="IPR004360">
    <property type="entry name" value="Glyas_Fos-R_dOase_dom"/>
</dbReference>
<dbReference type="EMBL" id="QQWG01000017">
    <property type="protein sequence ID" value="RRG19710.1"/>
    <property type="molecule type" value="Genomic_DNA"/>
</dbReference>
<dbReference type="Proteomes" id="UP000285794">
    <property type="component" value="Unassembled WGS sequence"/>
</dbReference>
<dbReference type="OrthoDB" id="4548523at2"/>
<dbReference type="PROSITE" id="PS51819">
    <property type="entry name" value="VOC"/>
    <property type="match status" value="1"/>
</dbReference>
<sequence>MKKEDILGLRTVVYKVDNLNQAKDWYSKAFGTKPYFDEPFYVGFNIGGYELGLLPDDKPKEEKGEGVVSYWGVEDIDYVFKEMINLGAGVHEKPTNVGGELMVASLIDPWGNIIGLIFNPAFKLSD</sequence>
<dbReference type="SUPFAM" id="SSF54593">
    <property type="entry name" value="Glyoxalase/Bleomycin resistance protein/Dihydroxybiphenyl dioxygenase"/>
    <property type="match status" value="1"/>
</dbReference>
<evidence type="ECO:0000313" key="3">
    <source>
        <dbReference type="Proteomes" id="UP000285794"/>
    </source>
</evidence>
<feature type="domain" description="VOC" evidence="1">
    <location>
        <begin position="8"/>
        <end position="119"/>
    </location>
</feature>
<dbReference type="AlphaFoldDB" id="A0A425XY40"/>
<dbReference type="InterPro" id="IPR037523">
    <property type="entry name" value="VOC_core"/>
</dbReference>